<feature type="region of interest" description="Disordered" evidence="1">
    <location>
        <begin position="29"/>
        <end position="56"/>
    </location>
</feature>
<organism evidence="2 3">
    <name type="scientific">Ophiobolus disseminans</name>
    <dbReference type="NCBI Taxonomy" id="1469910"/>
    <lineage>
        <taxon>Eukaryota</taxon>
        <taxon>Fungi</taxon>
        <taxon>Dikarya</taxon>
        <taxon>Ascomycota</taxon>
        <taxon>Pezizomycotina</taxon>
        <taxon>Dothideomycetes</taxon>
        <taxon>Pleosporomycetidae</taxon>
        <taxon>Pleosporales</taxon>
        <taxon>Pleosporineae</taxon>
        <taxon>Phaeosphaeriaceae</taxon>
        <taxon>Ophiobolus</taxon>
    </lineage>
</organism>
<gene>
    <name evidence="2" type="ORF">CC86DRAFT_386309</name>
</gene>
<protein>
    <submittedName>
        <fullName evidence="2">Uncharacterized protein</fullName>
    </submittedName>
</protein>
<keyword evidence="3" id="KW-1185">Reference proteome</keyword>
<proteinExistence type="predicted"/>
<dbReference type="Proteomes" id="UP000799424">
    <property type="component" value="Unassembled WGS sequence"/>
</dbReference>
<evidence type="ECO:0000256" key="1">
    <source>
        <dbReference type="SAM" id="MobiDB-lite"/>
    </source>
</evidence>
<sequence length="119" mass="13170">MSMAKYLVTASRPVFFTAPPAVQVAIAADASSKSLGRQPETKTTDQKSSCSAQPHLSPRLTEAVLARCARLHDVDKDQYKAHIRAQEIQLAARQLGFTLSGECFESEKWEWGARLDHRA</sequence>
<reference evidence="2" key="1">
    <citation type="journal article" date="2020" name="Stud. Mycol.">
        <title>101 Dothideomycetes genomes: a test case for predicting lifestyles and emergence of pathogens.</title>
        <authorList>
            <person name="Haridas S."/>
            <person name="Albert R."/>
            <person name="Binder M."/>
            <person name="Bloem J."/>
            <person name="Labutti K."/>
            <person name="Salamov A."/>
            <person name="Andreopoulos B."/>
            <person name="Baker S."/>
            <person name="Barry K."/>
            <person name="Bills G."/>
            <person name="Bluhm B."/>
            <person name="Cannon C."/>
            <person name="Castanera R."/>
            <person name="Culley D."/>
            <person name="Daum C."/>
            <person name="Ezra D."/>
            <person name="Gonzalez J."/>
            <person name="Henrissat B."/>
            <person name="Kuo A."/>
            <person name="Liang C."/>
            <person name="Lipzen A."/>
            <person name="Lutzoni F."/>
            <person name="Magnuson J."/>
            <person name="Mondo S."/>
            <person name="Nolan M."/>
            <person name="Ohm R."/>
            <person name="Pangilinan J."/>
            <person name="Park H.-J."/>
            <person name="Ramirez L."/>
            <person name="Alfaro M."/>
            <person name="Sun H."/>
            <person name="Tritt A."/>
            <person name="Yoshinaga Y."/>
            <person name="Zwiers L.-H."/>
            <person name="Turgeon B."/>
            <person name="Goodwin S."/>
            <person name="Spatafora J."/>
            <person name="Crous P."/>
            <person name="Grigoriev I."/>
        </authorList>
    </citation>
    <scope>NUCLEOTIDE SEQUENCE</scope>
    <source>
        <strain evidence="2">CBS 113818</strain>
    </source>
</reference>
<dbReference type="AlphaFoldDB" id="A0A6A6ZKP7"/>
<name>A0A6A6ZKP7_9PLEO</name>
<accession>A0A6A6ZKP7</accession>
<evidence type="ECO:0000313" key="3">
    <source>
        <dbReference type="Proteomes" id="UP000799424"/>
    </source>
</evidence>
<dbReference type="EMBL" id="MU006237">
    <property type="protein sequence ID" value="KAF2821343.1"/>
    <property type="molecule type" value="Genomic_DNA"/>
</dbReference>
<evidence type="ECO:0000313" key="2">
    <source>
        <dbReference type="EMBL" id="KAF2821343.1"/>
    </source>
</evidence>